<sequence>METARKAYNDQYEKWVPWMEDMYLYYFTKDNKASYTAKDNLSKTKVTGVKQVDNLQDGVNNLVSGQVGQGGILEPAGNMVSKEGFTRAERQGKDDKGGYAPGDLPGAGMVNSTAAGVADGGKAVGGKTVEGLQGAGSYVGGVFGGGNKEQK</sequence>
<protein>
    <submittedName>
        <fullName evidence="2">Uncharacterized protein</fullName>
    </submittedName>
</protein>
<name>A0A084AFZ2_STACB</name>
<reference evidence="2 3" key="1">
    <citation type="journal article" date="2014" name="BMC Genomics">
        <title>Comparative genome sequencing reveals chemotype-specific gene clusters in the toxigenic black mold Stachybotrys.</title>
        <authorList>
            <person name="Semeiks J."/>
            <person name="Borek D."/>
            <person name="Otwinowski Z."/>
            <person name="Grishin N.V."/>
        </authorList>
    </citation>
    <scope>NUCLEOTIDE SEQUENCE [LARGE SCALE GENOMIC DNA]</scope>
    <source>
        <strain evidence="3">CBS 109288 / IBT 7711</strain>
    </source>
</reference>
<feature type="region of interest" description="Disordered" evidence="1">
    <location>
        <begin position="85"/>
        <end position="105"/>
    </location>
</feature>
<accession>A0A084AFZ2</accession>
<organism evidence="2 3">
    <name type="scientific">Stachybotrys chartarum (strain CBS 109288 / IBT 7711)</name>
    <name type="common">Toxic black mold</name>
    <name type="synonym">Stilbospora chartarum</name>
    <dbReference type="NCBI Taxonomy" id="1280523"/>
    <lineage>
        <taxon>Eukaryota</taxon>
        <taxon>Fungi</taxon>
        <taxon>Dikarya</taxon>
        <taxon>Ascomycota</taxon>
        <taxon>Pezizomycotina</taxon>
        <taxon>Sordariomycetes</taxon>
        <taxon>Hypocreomycetidae</taxon>
        <taxon>Hypocreales</taxon>
        <taxon>Stachybotryaceae</taxon>
        <taxon>Stachybotrys</taxon>
    </lineage>
</organism>
<dbReference type="OrthoDB" id="3001700at2759"/>
<gene>
    <name evidence="2" type="ORF">S7711_03508</name>
</gene>
<evidence type="ECO:0000313" key="3">
    <source>
        <dbReference type="Proteomes" id="UP000028045"/>
    </source>
</evidence>
<evidence type="ECO:0000256" key="1">
    <source>
        <dbReference type="SAM" id="MobiDB-lite"/>
    </source>
</evidence>
<evidence type="ECO:0000313" key="2">
    <source>
        <dbReference type="EMBL" id="KEY64221.1"/>
    </source>
</evidence>
<dbReference type="EMBL" id="KL648750">
    <property type="protein sequence ID" value="KEY64221.1"/>
    <property type="molecule type" value="Genomic_DNA"/>
</dbReference>
<keyword evidence="3" id="KW-1185">Reference proteome</keyword>
<dbReference type="Proteomes" id="UP000028045">
    <property type="component" value="Unassembled WGS sequence"/>
</dbReference>
<feature type="region of interest" description="Disordered" evidence="1">
    <location>
        <begin position="131"/>
        <end position="151"/>
    </location>
</feature>
<proteinExistence type="predicted"/>
<feature type="compositionally biased region" description="Basic and acidic residues" evidence="1">
    <location>
        <begin position="85"/>
        <end position="97"/>
    </location>
</feature>
<feature type="compositionally biased region" description="Gly residues" evidence="1">
    <location>
        <begin position="133"/>
        <end position="151"/>
    </location>
</feature>
<dbReference type="HOGENOM" id="CLU_121100_1_0_1"/>
<dbReference type="AlphaFoldDB" id="A0A084AFZ2"/>